<feature type="transmembrane region" description="Helical" evidence="4">
    <location>
        <begin position="136"/>
        <end position="154"/>
    </location>
</feature>
<feature type="transmembrane region" description="Helical" evidence="4">
    <location>
        <begin position="166"/>
        <end position="185"/>
    </location>
</feature>
<evidence type="ECO:0000256" key="4">
    <source>
        <dbReference type="SAM" id="Phobius"/>
    </source>
</evidence>
<feature type="transmembrane region" description="Helical" evidence="4">
    <location>
        <begin position="41"/>
        <end position="66"/>
    </location>
</feature>
<dbReference type="PANTHER" id="PTHR42910:SF1">
    <property type="entry name" value="MAJOR FACILITATOR SUPERFAMILY (MFS) PROFILE DOMAIN-CONTAINING PROTEIN"/>
    <property type="match status" value="1"/>
</dbReference>
<name>A0A4Y1X377_9BACT</name>
<sequence>MLKEDAGLPRRLLYTLAVISGVSVANLYYNQPLLDMIRQDLGISTLAANHIALYSQAGYALGLLFLIPLADLVSRRRILLAVFALLILSLAATAAASDIRAIHGFSLVIGICSVVPQFFIPLAAQYSRPEEKNRNVGIVLSGLLTGILASRVVSGAVGEWLGWREMYVMATGLMTLSAIAAFRILPDTRPNFSGSYGALMRSLFTLLRQYPLLRLYSVRAAFAFGALLCFWASLAFKMAQAPFHAGSDIVGILGLCGIAGALTATVAGKYITRVGIHRFNCIGALLQFIAWALFLFGAESYASLVFGIVAIDIGMQCIQLSNQAPLFGLCPAASNRINTIFMSTYFAGGTLGTFLSGAAWAHFGWPGVVAAGALLSAASLSLTLLSGK</sequence>
<feature type="domain" description="Major facilitator superfamily (MFS) profile" evidence="5">
    <location>
        <begin position="9"/>
        <end position="388"/>
    </location>
</feature>
<feature type="transmembrane region" description="Helical" evidence="4">
    <location>
        <begin position="216"/>
        <end position="237"/>
    </location>
</feature>
<protein>
    <submittedName>
        <fullName evidence="6">MFS transporter</fullName>
    </submittedName>
</protein>
<feature type="transmembrane region" description="Helical" evidence="4">
    <location>
        <begin position="367"/>
        <end position="385"/>
    </location>
</feature>
<evidence type="ECO:0000256" key="1">
    <source>
        <dbReference type="ARBA" id="ARBA00022692"/>
    </source>
</evidence>
<dbReference type="Proteomes" id="UP000319374">
    <property type="component" value="Chromosome"/>
</dbReference>
<evidence type="ECO:0000256" key="3">
    <source>
        <dbReference type="ARBA" id="ARBA00023136"/>
    </source>
</evidence>
<accession>A0A4Y1X377</accession>
<organism evidence="6 7">
    <name type="scientific">Alistipes dispar</name>
    <dbReference type="NCBI Taxonomy" id="2585119"/>
    <lineage>
        <taxon>Bacteria</taxon>
        <taxon>Pseudomonadati</taxon>
        <taxon>Bacteroidota</taxon>
        <taxon>Bacteroidia</taxon>
        <taxon>Bacteroidales</taxon>
        <taxon>Rikenellaceae</taxon>
        <taxon>Alistipes</taxon>
    </lineage>
</organism>
<evidence type="ECO:0000313" key="7">
    <source>
        <dbReference type="Proteomes" id="UP000319374"/>
    </source>
</evidence>
<dbReference type="InterPro" id="IPR036259">
    <property type="entry name" value="MFS_trans_sf"/>
</dbReference>
<keyword evidence="1 4" id="KW-0812">Transmembrane</keyword>
<dbReference type="Pfam" id="PF07690">
    <property type="entry name" value="MFS_1"/>
    <property type="match status" value="1"/>
</dbReference>
<dbReference type="Gene3D" id="1.20.1250.20">
    <property type="entry name" value="MFS general substrate transporter like domains"/>
    <property type="match status" value="1"/>
</dbReference>
<feature type="transmembrane region" description="Helical" evidence="4">
    <location>
        <begin position="302"/>
        <end position="320"/>
    </location>
</feature>
<dbReference type="InterPro" id="IPR020846">
    <property type="entry name" value="MFS_dom"/>
</dbReference>
<evidence type="ECO:0000259" key="5">
    <source>
        <dbReference type="PROSITE" id="PS50850"/>
    </source>
</evidence>
<feature type="transmembrane region" description="Helical" evidence="4">
    <location>
        <begin position="249"/>
        <end position="267"/>
    </location>
</feature>
<proteinExistence type="predicted"/>
<feature type="transmembrane region" description="Helical" evidence="4">
    <location>
        <begin position="279"/>
        <end position="296"/>
    </location>
</feature>
<keyword evidence="3 4" id="KW-0472">Membrane</keyword>
<reference evidence="7" key="1">
    <citation type="submission" date="2019-06" db="EMBL/GenBank/DDBJ databases">
        <title>Alistipes onderdonkii subsp. vulgaris subsp. nov., Alistipes dispar sp. nov. and Alistipes communis sp. nov., isolated from human faeces, and creation of Alistipes onderdonkii subsp. onderdonkii subsp. nov.</title>
        <authorList>
            <person name="Sakamoto M."/>
            <person name="Ikeyama N."/>
            <person name="Ogata Y."/>
            <person name="Suda W."/>
            <person name="Iino T."/>
            <person name="Hattori M."/>
            <person name="Ohkuma M."/>
        </authorList>
    </citation>
    <scope>NUCLEOTIDE SEQUENCE [LARGE SCALE GENOMIC DNA]</scope>
    <source>
        <strain evidence="7">5CPEGH6</strain>
    </source>
</reference>
<dbReference type="KEGG" id="ada:A5CPEGH6_15640"/>
<evidence type="ECO:0000313" key="6">
    <source>
        <dbReference type="EMBL" id="BBL06926.1"/>
    </source>
</evidence>
<keyword evidence="7" id="KW-1185">Reference proteome</keyword>
<feature type="transmembrane region" description="Helical" evidence="4">
    <location>
        <begin position="12"/>
        <end position="29"/>
    </location>
</feature>
<dbReference type="InterPro" id="IPR011701">
    <property type="entry name" value="MFS"/>
</dbReference>
<dbReference type="CDD" id="cd17324">
    <property type="entry name" value="MFS_NepI_like"/>
    <property type="match status" value="1"/>
</dbReference>
<dbReference type="SUPFAM" id="SSF103473">
    <property type="entry name" value="MFS general substrate transporter"/>
    <property type="match status" value="1"/>
</dbReference>
<dbReference type="PROSITE" id="PS50850">
    <property type="entry name" value="MFS"/>
    <property type="match status" value="1"/>
</dbReference>
<keyword evidence="2 4" id="KW-1133">Transmembrane helix</keyword>
<feature type="transmembrane region" description="Helical" evidence="4">
    <location>
        <begin position="102"/>
        <end position="124"/>
    </location>
</feature>
<dbReference type="PANTHER" id="PTHR42910">
    <property type="entry name" value="TRANSPORTER SCO4007-RELATED"/>
    <property type="match status" value="1"/>
</dbReference>
<dbReference type="AlphaFoldDB" id="A0A4Y1X377"/>
<evidence type="ECO:0000256" key="2">
    <source>
        <dbReference type="ARBA" id="ARBA00022989"/>
    </source>
</evidence>
<gene>
    <name evidence="6" type="ORF">A5CPEGH6_15640</name>
</gene>
<feature type="transmembrane region" description="Helical" evidence="4">
    <location>
        <begin position="78"/>
        <end position="96"/>
    </location>
</feature>
<dbReference type="GO" id="GO:0022857">
    <property type="term" value="F:transmembrane transporter activity"/>
    <property type="evidence" value="ECO:0007669"/>
    <property type="project" value="InterPro"/>
</dbReference>
<dbReference type="EMBL" id="AP019736">
    <property type="protein sequence ID" value="BBL06926.1"/>
    <property type="molecule type" value="Genomic_DNA"/>
</dbReference>
<feature type="transmembrane region" description="Helical" evidence="4">
    <location>
        <begin position="340"/>
        <end position="361"/>
    </location>
</feature>